<dbReference type="HOGENOM" id="CLU_038422_2_0_6"/>
<reference evidence="7 8" key="1">
    <citation type="journal article" date="2012" name="ISME J.">
        <title>Genomic insights to SAR86, an abundant and uncultivated marine bacterial lineage.</title>
        <authorList>
            <person name="Dupont C.L."/>
            <person name="Rusch D.B."/>
            <person name="Yooseph S."/>
            <person name="Lombardo M.J."/>
            <person name="Richter R.A."/>
            <person name="Valas R."/>
            <person name="Novotny M."/>
            <person name="Yee-Greenbaum J."/>
            <person name="Selengut J.D."/>
            <person name="Haft D.H."/>
            <person name="Halpern A.L."/>
            <person name="Lasken R.S."/>
            <person name="Nealson K."/>
            <person name="Friedman R."/>
            <person name="Venter J.C."/>
        </authorList>
    </citation>
    <scope>NUCLEOTIDE SEQUENCE [LARGE SCALE GENOMIC DNA]</scope>
</reference>
<dbReference type="SUPFAM" id="SSF53335">
    <property type="entry name" value="S-adenosyl-L-methionine-dependent methyltransferases"/>
    <property type="match status" value="1"/>
</dbReference>
<dbReference type="STRING" id="1123866.NT01SARS_0163"/>
<evidence type="ECO:0000256" key="4">
    <source>
        <dbReference type="ARBA" id="ARBA00022679"/>
    </source>
</evidence>
<protein>
    <recommendedName>
        <fullName evidence="6">Ribosomal RNA small subunit methyltransferase H</fullName>
        <ecNumber evidence="6">2.1.1.199</ecNumber>
    </recommendedName>
    <alternativeName>
        <fullName evidence="6">16S rRNA m(4)C1402 methyltransferase</fullName>
    </alternativeName>
    <alternativeName>
        <fullName evidence="6">rRNA (cytosine-N(4)-)-methyltransferase RsmH</fullName>
    </alternativeName>
</protein>
<organism evidence="7 8">
    <name type="scientific">SAR86 cluster bacterium SAR86A</name>
    <dbReference type="NCBI Taxonomy" id="1123866"/>
    <lineage>
        <taxon>Bacteria</taxon>
        <taxon>Pseudomonadati</taxon>
        <taxon>Pseudomonadota</taxon>
        <taxon>Gammaproteobacteria</taxon>
        <taxon>SAR86 cluster</taxon>
    </lineage>
</organism>
<dbReference type="PANTHER" id="PTHR11265:SF0">
    <property type="entry name" value="12S RRNA N4-METHYLCYTIDINE METHYLTRANSFERASE"/>
    <property type="match status" value="1"/>
</dbReference>
<dbReference type="PANTHER" id="PTHR11265">
    <property type="entry name" value="S-ADENOSYL-METHYLTRANSFERASE MRAW"/>
    <property type="match status" value="1"/>
</dbReference>
<dbReference type="Gene3D" id="1.10.150.170">
    <property type="entry name" value="Putative methyltransferase TM0872, insert domain"/>
    <property type="match status" value="1"/>
</dbReference>
<dbReference type="AlphaFoldDB" id="J4UZ38"/>
<proteinExistence type="inferred from homology"/>
<dbReference type="InterPro" id="IPR002903">
    <property type="entry name" value="RsmH"/>
</dbReference>
<dbReference type="Gene3D" id="3.40.50.150">
    <property type="entry name" value="Vaccinia Virus protein VP39"/>
    <property type="match status" value="1"/>
</dbReference>
<keyword evidence="4 6" id="KW-0808">Transferase</keyword>
<comment type="subcellular location">
    <subcellularLocation>
        <location evidence="6">Cytoplasm</location>
    </subcellularLocation>
</comment>
<feature type="binding site" evidence="6">
    <location>
        <position position="100"/>
    </location>
    <ligand>
        <name>S-adenosyl-L-methionine</name>
        <dbReference type="ChEBI" id="CHEBI:59789"/>
    </ligand>
</feature>
<dbReference type="GO" id="GO:0071424">
    <property type="term" value="F:rRNA (cytosine-N4-)-methyltransferase activity"/>
    <property type="evidence" value="ECO:0007669"/>
    <property type="project" value="UniProtKB-UniRule"/>
</dbReference>
<dbReference type="EC" id="2.1.1.199" evidence="6"/>
<evidence type="ECO:0000256" key="1">
    <source>
        <dbReference type="ARBA" id="ARBA00010396"/>
    </source>
</evidence>
<dbReference type="NCBIfam" id="TIGR00006">
    <property type="entry name" value="16S rRNA (cytosine(1402)-N(4))-methyltransferase RsmH"/>
    <property type="match status" value="1"/>
</dbReference>
<dbReference type="GO" id="GO:0005737">
    <property type="term" value="C:cytoplasm"/>
    <property type="evidence" value="ECO:0007669"/>
    <property type="project" value="UniProtKB-SubCell"/>
</dbReference>
<dbReference type="GO" id="GO:0070475">
    <property type="term" value="P:rRNA base methylation"/>
    <property type="evidence" value="ECO:0007669"/>
    <property type="project" value="UniProtKB-UniRule"/>
</dbReference>
<evidence type="ECO:0000313" key="8">
    <source>
        <dbReference type="Proteomes" id="UP000010305"/>
    </source>
</evidence>
<dbReference type="HAMAP" id="MF_01007">
    <property type="entry name" value="16SrRNA_methyltr_H"/>
    <property type="match status" value="1"/>
</dbReference>
<sequence length="297" mass="33989">MLHSPVLLEESVKFLIQNINGTYIDCTFGRGGHSNLILDKISKKASLYSYDRDPEAVHYASSIKNNNFKIFHDSFSNISSYHKEQSVDGIIYDLGTCSTHLDNAERGFSFNKDGPLDMRFDNSNGITVSDWINKAGKKEIMDVLYTFGDENHGKLISEAIISHREKYLIDTTSKLAKIIEEIYPDKKTKIHPATKSFQAFRIFINNELDEFKKSLQSAKKIIKTNGIIVTIAFHSLEDNIIKNFFKPSIKSFPKDIPLNNEQESFFDCIAKKVRPSDFEIKNNPRSRSAIMRVFKKL</sequence>
<gene>
    <name evidence="7" type="primary">mraW</name>
    <name evidence="6" type="synonym">rsmH</name>
    <name evidence="7" type="ORF">NT01SARS_0163</name>
</gene>
<dbReference type="SUPFAM" id="SSF81799">
    <property type="entry name" value="Putative methyltransferase TM0872, insert domain"/>
    <property type="match status" value="1"/>
</dbReference>
<evidence type="ECO:0000256" key="6">
    <source>
        <dbReference type="HAMAP-Rule" id="MF_01007"/>
    </source>
</evidence>
<dbReference type="InterPro" id="IPR029063">
    <property type="entry name" value="SAM-dependent_MTases_sf"/>
</dbReference>
<dbReference type="InterPro" id="IPR023397">
    <property type="entry name" value="SAM-dep_MeTrfase_MraW_recog"/>
</dbReference>
<comment type="function">
    <text evidence="6">Specifically methylates the N4 position of cytidine in position 1402 (C1402) of 16S rRNA.</text>
</comment>
<evidence type="ECO:0000256" key="3">
    <source>
        <dbReference type="ARBA" id="ARBA00022603"/>
    </source>
</evidence>
<keyword evidence="2 6" id="KW-0698">rRNA processing</keyword>
<evidence type="ECO:0000256" key="5">
    <source>
        <dbReference type="ARBA" id="ARBA00022691"/>
    </source>
</evidence>
<evidence type="ECO:0000313" key="7">
    <source>
        <dbReference type="EMBL" id="EJP71687.1"/>
    </source>
</evidence>
<feature type="binding site" evidence="6">
    <location>
        <position position="75"/>
    </location>
    <ligand>
        <name>S-adenosyl-L-methionine</name>
        <dbReference type="ChEBI" id="CHEBI:59789"/>
    </ligand>
</feature>
<feature type="binding site" evidence="6">
    <location>
        <position position="93"/>
    </location>
    <ligand>
        <name>S-adenosyl-L-methionine</name>
        <dbReference type="ChEBI" id="CHEBI:59789"/>
    </ligand>
</feature>
<dbReference type="Pfam" id="PF01795">
    <property type="entry name" value="Methyltransf_5"/>
    <property type="match status" value="1"/>
</dbReference>
<name>J4UZ38_9GAMM</name>
<dbReference type="PIRSF" id="PIRSF004486">
    <property type="entry name" value="MraW"/>
    <property type="match status" value="1"/>
</dbReference>
<dbReference type="EMBL" id="JH611156">
    <property type="protein sequence ID" value="EJP71687.1"/>
    <property type="molecule type" value="Genomic_DNA"/>
</dbReference>
<comment type="catalytic activity">
    <reaction evidence="6">
        <text>cytidine(1402) in 16S rRNA + S-adenosyl-L-methionine = N(4)-methylcytidine(1402) in 16S rRNA + S-adenosyl-L-homocysteine + H(+)</text>
        <dbReference type="Rhea" id="RHEA:42928"/>
        <dbReference type="Rhea" id="RHEA-COMP:10286"/>
        <dbReference type="Rhea" id="RHEA-COMP:10287"/>
        <dbReference type="ChEBI" id="CHEBI:15378"/>
        <dbReference type="ChEBI" id="CHEBI:57856"/>
        <dbReference type="ChEBI" id="CHEBI:59789"/>
        <dbReference type="ChEBI" id="CHEBI:74506"/>
        <dbReference type="ChEBI" id="CHEBI:82748"/>
        <dbReference type="EC" id="2.1.1.199"/>
    </reaction>
</comment>
<dbReference type="Proteomes" id="UP000010305">
    <property type="component" value="Unassembled WGS sequence"/>
</dbReference>
<keyword evidence="5 6" id="KW-0949">S-adenosyl-L-methionine</keyword>
<feature type="binding site" evidence="6">
    <location>
        <position position="51"/>
    </location>
    <ligand>
        <name>S-adenosyl-L-methionine</name>
        <dbReference type="ChEBI" id="CHEBI:59789"/>
    </ligand>
</feature>
<comment type="similarity">
    <text evidence="1 6">Belongs to the methyltransferase superfamily. RsmH family.</text>
</comment>
<keyword evidence="6" id="KW-0963">Cytoplasm</keyword>
<accession>J4UZ38</accession>
<evidence type="ECO:0000256" key="2">
    <source>
        <dbReference type="ARBA" id="ARBA00022552"/>
    </source>
</evidence>
<keyword evidence="3 6" id="KW-0489">Methyltransferase</keyword>
<feature type="binding site" evidence="6">
    <location>
        <begin position="31"/>
        <end position="33"/>
    </location>
    <ligand>
        <name>S-adenosyl-L-methionine</name>
        <dbReference type="ChEBI" id="CHEBI:59789"/>
    </ligand>
</feature>